<evidence type="ECO:0000313" key="8">
    <source>
        <dbReference type="Proteomes" id="UP000659698"/>
    </source>
</evidence>
<evidence type="ECO:0000256" key="3">
    <source>
        <dbReference type="ARBA" id="ARBA00022729"/>
    </source>
</evidence>
<gene>
    <name evidence="7" type="ORF">H7U12_07265</name>
</gene>
<keyword evidence="4" id="KW-0472">Membrane</keyword>
<dbReference type="Gene3D" id="1.25.40.390">
    <property type="match status" value="1"/>
</dbReference>
<dbReference type="PROSITE" id="PS51257">
    <property type="entry name" value="PROKAR_LIPOPROTEIN"/>
    <property type="match status" value="1"/>
</dbReference>
<sequence>MKTRIITILFFAMTFFGCEDYLETPPLDKLTDETYWINENSVRTFSYGFYTAYFTGYGSGNTWGKYFTGQSLNDDFAPVTPGLFTPNAVPATASAAGWTFTWVRKANLLINRVQTVPMEQEAINHWRGIGRFFRGMEYSDLVKNFGDVPWYSSTLVETDLDQLYKPRDSRTLVMDSVLADFKYAAQNVRLTNGAKGLTVNKDVVLAYMSRIFLFEGTWQKYHNNNNAKAAEYLEAAKWAADEVIKSGRYSLGNYREVFNSLSLATNPEVILYREYVEGVLTHSLNTYNNKEAQTGPSKDLIDSYLAADGLPIQNSPLYKGDIGISNWLGNRDPRISQTFVTSEYRLNGVVGNYSTTGVATHKFLNEAIKDQTIGTSNLNPTDAPVIRFGEVLINYAEAATELATVGGPALTQGDLDISINKLRSRPGINLPHLQVLGGEPAVNGQTYDDKDRDPTVPAMIWEVRRERRIELVFEGFRLDDLKRWKKLQYTNTLTNPEINMGAWIKKSDYPKINSAVVLDKSKTATEGYITPAWDAAVQRTEIPDKYYLNPLPLDQIVLYKERGVTLTQNPGW</sequence>
<keyword evidence="5" id="KW-0998">Cell outer membrane</keyword>
<protein>
    <submittedName>
        <fullName evidence="7">RagB/SusD family nutrient uptake outer membrane protein</fullName>
    </submittedName>
</protein>
<accession>A0ABR6VQK6</accession>
<keyword evidence="3" id="KW-0732">Signal</keyword>
<comment type="similarity">
    <text evidence="2">Belongs to the SusD family.</text>
</comment>
<proteinExistence type="inferred from homology"/>
<dbReference type="InterPro" id="IPR011990">
    <property type="entry name" value="TPR-like_helical_dom_sf"/>
</dbReference>
<feature type="domain" description="RagB/SusD" evidence="6">
    <location>
        <begin position="285"/>
        <end position="572"/>
    </location>
</feature>
<evidence type="ECO:0000256" key="1">
    <source>
        <dbReference type="ARBA" id="ARBA00004442"/>
    </source>
</evidence>
<comment type="subcellular location">
    <subcellularLocation>
        <location evidence="1">Cell outer membrane</location>
    </subcellularLocation>
</comment>
<evidence type="ECO:0000313" key="7">
    <source>
        <dbReference type="EMBL" id="MBC3539477.1"/>
    </source>
</evidence>
<evidence type="ECO:0000256" key="2">
    <source>
        <dbReference type="ARBA" id="ARBA00006275"/>
    </source>
</evidence>
<comment type="caution">
    <text evidence="7">The sequence shown here is derived from an EMBL/GenBank/DDBJ whole genome shotgun (WGS) entry which is preliminary data.</text>
</comment>
<dbReference type="Pfam" id="PF07980">
    <property type="entry name" value="SusD_RagB"/>
    <property type="match status" value="1"/>
</dbReference>
<keyword evidence="8" id="KW-1185">Reference proteome</keyword>
<organism evidence="7 8">
    <name type="scientific">Rufibacter sediminis</name>
    <dbReference type="NCBI Taxonomy" id="2762756"/>
    <lineage>
        <taxon>Bacteria</taxon>
        <taxon>Pseudomonadati</taxon>
        <taxon>Bacteroidota</taxon>
        <taxon>Cytophagia</taxon>
        <taxon>Cytophagales</taxon>
        <taxon>Hymenobacteraceae</taxon>
        <taxon>Rufibacter</taxon>
    </lineage>
</organism>
<dbReference type="RefSeq" id="WP_186635234.1">
    <property type="nucleotide sequence ID" value="NZ_JACOAF010000020.1"/>
</dbReference>
<dbReference type="EMBL" id="JACOAF010000020">
    <property type="protein sequence ID" value="MBC3539477.1"/>
    <property type="molecule type" value="Genomic_DNA"/>
</dbReference>
<evidence type="ECO:0000259" key="6">
    <source>
        <dbReference type="Pfam" id="PF07980"/>
    </source>
</evidence>
<name>A0ABR6VQK6_9BACT</name>
<dbReference type="SUPFAM" id="SSF48452">
    <property type="entry name" value="TPR-like"/>
    <property type="match status" value="1"/>
</dbReference>
<dbReference type="InterPro" id="IPR012944">
    <property type="entry name" value="SusD_RagB_dom"/>
</dbReference>
<dbReference type="Proteomes" id="UP000659698">
    <property type="component" value="Unassembled WGS sequence"/>
</dbReference>
<evidence type="ECO:0000256" key="5">
    <source>
        <dbReference type="ARBA" id="ARBA00023237"/>
    </source>
</evidence>
<reference evidence="7 8" key="1">
    <citation type="journal article" date="2019" name="Int. J. Syst. Evol. Microbiol.">
        <title>Rufibacter sediminis sp. nov., isolated from freshwater lake sediment.</title>
        <authorList>
            <person name="Qu J.H."/>
            <person name="Zhang L.J."/>
            <person name="Fu Y.H."/>
            <person name="Li H.F."/>
        </authorList>
    </citation>
    <scope>NUCLEOTIDE SEQUENCE [LARGE SCALE GENOMIC DNA]</scope>
    <source>
        <strain evidence="7 8">H-1</strain>
    </source>
</reference>
<evidence type="ECO:0000256" key="4">
    <source>
        <dbReference type="ARBA" id="ARBA00023136"/>
    </source>
</evidence>